<dbReference type="EMBL" id="QKWP01002926">
    <property type="protein sequence ID" value="RIB01822.1"/>
    <property type="molecule type" value="Genomic_DNA"/>
</dbReference>
<evidence type="ECO:0000313" key="3">
    <source>
        <dbReference type="Proteomes" id="UP000266673"/>
    </source>
</evidence>
<comment type="caution">
    <text evidence="2">The sequence shown here is derived from an EMBL/GenBank/DDBJ whole genome shotgun (WGS) entry which is preliminary data.</text>
</comment>
<keyword evidence="3" id="KW-1185">Reference proteome</keyword>
<dbReference type="Proteomes" id="UP000266673">
    <property type="component" value="Unassembled WGS sequence"/>
</dbReference>
<dbReference type="OrthoDB" id="2445632at2759"/>
<name>A0A397TUM8_9GLOM</name>
<dbReference type="AlphaFoldDB" id="A0A397TUM8"/>
<accession>A0A397TUM8</accession>
<dbReference type="InterPro" id="IPR012337">
    <property type="entry name" value="RNaseH-like_sf"/>
</dbReference>
<sequence length="262" mass="29972">MSSSEEDSNISASTTDKGKKNIGGRPYGPVWEYFTKGAELRLLIEKMNITGGGLKNYSKTRWTTASDTIESILLLENVLKKIVEDGIFTNDQISNLGFKNGQFSRIITIVGSIWQKFGRDRASGNILIAHLQLYKENKYPYDATYVQGHDIPITWWNSIEPIPNYLQELALKILAIVPNSASCERNFSLLTWLTGNKRIQIDIQKLETIAKLHTYYNSNAKKELSYFADEMNENEVLKILNQTNIETFEKILEEEDLDKDEF</sequence>
<evidence type="ECO:0000256" key="1">
    <source>
        <dbReference type="SAM" id="MobiDB-lite"/>
    </source>
</evidence>
<organism evidence="2 3">
    <name type="scientific">Gigaspora rosea</name>
    <dbReference type="NCBI Taxonomy" id="44941"/>
    <lineage>
        <taxon>Eukaryota</taxon>
        <taxon>Fungi</taxon>
        <taxon>Fungi incertae sedis</taxon>
        <taxon>Mucoromycota</taxon>
        <taxon>Glomeromycotina</taxon>
        <taxon>Glomeromycetes</taxon>
        <taxon>Diversisporales</taxon>
        <taxon>Gigasporaceae</taxon>
        <taxon>Gigaspora</taxon>
    </lineage>
</organism>
<protein>
    <recommendedName>
        <fullName evidence="4">HAT C-terminal dimerisation domain-containing protein</fullName>
    </recommendedName>
</protein>
<gene>
    <name evidence="2" type="ORF">C2G38_2150288</name>
</gene>
<feature type="region of interest" description="Disordered" evidence="1">
    <location>
        <begin position="1"/>
        <end position="21"/>
    </location>
</feature>
<reference evidence="2 3" key="1">
    <citation type="submission" date="2018-06" db="EMBL/GenBank/DDBJ databases">
        <title>Comparative genomics reveals the genomic features of Rhizophagus irregularis, R. cerebriforme, R. diaphanum and Gigaspora rosea, and their symbiotic lifestyle signature.</title>
        <authorList>
            <person name="Morin E."/>
            <person name="San Clemente H."/>
            <person name="Chen E.C.H."/>
            <person name="De La Providencia I."/>
            <person name="Hainaut M."/>
            <person name="Kuo A."/>
            <person name="Kohler A."/>
            <person name="Murat C."/>
            <person name="Tang N."/>
            <person name="Roy S."/>
            <person name="Loubradou J."/>
            <person name="Henrissat B."/>
            <person name="Grigoriev I.V."/>
            <person name="Corradi N."/>
            <person name="Roux C."/>
            <person name="Martin F.M."/>
        </authorList>
    </citation>
    <scope>NUCLEOTIDE SEQUENCE [LARGE SCALE GENOMIC DNA]</scope>
    <source>
        <strain evidence="2 3">DAOM 194757</strain>
    </source>
</reference>
<evidence type="ECO:0008006" key="4">
    <source>
        <dbReference type="Google" id="ProtNLM"/>
    </source>
</evidence>
<evidence type="ECO:0000313" key="2">
    <source>
        <dbReference type="EMBL" id="RIB01822.1"/>
    </source>
</evidence>
<dbReference type="SUPFAM" id="SSF53098">
    <property type="entry name" value="Ribonuclease H-like"/>
    <property type="match status" value="1"/>
</dbReference>
<proteinExistence type="predicted"/>